<proteinExistence type="predicted"/>
<accession>A0AA40KT27</accession>
<dbReference type="Proteomes" id="UP001177670">
    <property type="component" value="Unassembled WGS sequence"/>
</dbReference>
<evidence type="ECO:0000313" key="1">
    <source>
        <dbReference type="EMBL" id="KAK1131878.1"/>
    </source>
</evidence>
<organism evidence="1 2">
    <name type="scientific">Melipona bicolor</name>
    <dbReference type="NCBI Taxonomy" id="60889"/>
    <lineage>
        <taxon>Eukaryota</taxon>
        <taxon>Metazoa</taxon>
        <taxon>Ecdysozoa</taxon>
        <taxon>Arthropoda</taxon>
        <taxon>Hexapoda</taxon>
        <taxon>Insecta</taxon>
        <taxon>Pterygota</taxon>
        <taxon>Neoptera</taxon>
        <taxon>Endopterygota</taxon>
        <taxon>Hymenoptera</taxon>
        <taxon>Apocrita</taxon>
        <taxon>Aculeata</taxon>
        <taxon>Apoidea</taxon>
        <taxon>Anthophila</taxon>
        <taxon>Apidae</taxon>
        <taxon>Melipona</taxon>
    </lineage>
</organism>
<name>A0AA40KT27_9HYME</name>
<sequence>MFEQRKLKNGKTGDRKLLEELKDEAETWLVSERWKCRAVTKLQADNVLTRNWWKEDFKGVCVESAPERWVENARRQMTDGNRKTRVHPQVQIAKIEAKARRRPSSAVVA</sequence>
<evidence type="ECO:0000313" key="2">
    <source>
        <dbReference type="Proteomes" id="UP001177670"/>
    </source>
</evidence>
<reference evidence="1" key="1">
    <citation type="submission" date="2021-10" db="EMBL/GenBank/DDBJ databases">
        <title>Melipona bicolor Genome sequencing and assembly.</title>
        <authorList>
            <person name="Araujo N.S."/>
            <person name="Arias M.C."/>
        </authorList>
    </citation>
    <scope>NUCLEOTIDE SEQUENCE</scope>
    <source>
        <strain evidence="1">USP_2M_L1-L4_2017</strain>
        <tissue evidence="1">Whole body</tissue>
    </source>
</reference>
<keyword evidence="2" id="KW-1185">Reference proteome</keyword>
<protein>
    <submittedName>
        <fullName evidence="1">Uncharacterized protein</fullName>
    </submittedName>
</protein>
<gene>
    <name evidence="1" type="ORF">K0M31_016026</name>
</gene>
<comment type="caution">
    <text evidence="1">The sequence shown here is derived from an EMBL/GenBank/DDBJ whole genome shotgun (WGS) entry which is preliminary data.</text>
</comment>
<dbReference type="AlphaFoldDB" id="A0AA40KT27"/>
<dbReference type="EMBL" id="JAHYIQ010000005">
    <property type="protein sequence ID" value="KAK1131878.1"/>
    <property type="molecule type" value="Genomic_DNA"/>
</dbReference>